<dbReference type="GO" id="GO:0008270">
    <property type="term" value="F:zinc ion binding"/>
    <property type="evidence" value="ECO:0007669"/>
    <property type="project" value="UniProtKB-KW"/>
</dbReference>
<keyword evidence="10 11" id="KW-0234">DNA repair</keyword>
<dbReference type="PANTHER" id="PTHR32472">
    <property type="entry name" value="DNA REPAIR PROTEIN RADA"/>
    <property type="match status" value="1"/>
</dbReference>
<comment type="function">
    <text evidence="11">Plays a role in repairing double-strand DNA breaks, probably involving stabilizing or processing branched DNA or blocked replication forks.</text>
</comment>
<keyword evidence="8 11" id="KW-0346">Stress response</keyword>
<evidence type="ECO:0000256" key="10">
    <source>
        <dbReference type="ARBA" id="ARBA00023204"/>
    </source>
</evidence>
<keyword evidence="5" id="KW-0378">Hydrolase</keyword>
<dbReference type="SUPFAM" id="SSF54211">
    <property type="entry name" value="Ribosomal protein S5 domain 2-like"/>
    <property type="match status" value="1"/>
</dbReference>
<dbReference type="InterPro" id="IPR027417">
    <property type="entry name" value="P-loop_NTPase"/>
</dbReference>
<evidence type="ECO:0000256" key="9">
    <source>
        <dbReference type="ARBA" id="ARBA00023125"/>
    </source>
</evidence>
<dbReference type="PROSITE" id="PS50162">
    <property type="entry name" value="RECA_2"/>
    <property type="match status" value="1"/>
</dbReference>
<dbReference type="Gene3D" id="3.40.50.300">
    <property type="entry name" value="P-loop containing nucleotide triphosphate hydrolases"/>
    <property type="match status" value="1"/>
</dbReference>
<evidence type="ECO:0000256" key="11">
    <source>
        <dbReference type="HAMAP-Rule" id="MF_01498"/>
    </source>
</evidence>
<dbReference type="GO" id="GO:0140664">
    <property type="term" value="F:ATP-dependent DNA damage sensor activity"/>
    <property type="evidence" value="ECO:0007669"/>
    <property type="project" value="InterPro"/>
</dbReference>
<evidence type="ECO:0000256" key="13">
    <source>
        <dbReference type="RuleBase" id="RU003555"/>
    </source>
</evidence>
<evidence type="ECO:0000256" key="4">
    <source>
        <dbReference type="ARBA" id="ARBA00022771"/>
    </source>
</evidence>
<dbReference type="SUPFAM" id="SSF52540">
    <property type="entry name" value="P-loop containing nucleoside triphosphate hydrolases"/>
    <property type="match status" value="1"/>
</dbReference>
<feature type="region of interest" description="Lon-protease-like" evidence="11">
    <location>
        <begin position="354"/>
        <end position="459"/>
    </location>
</feature>
<dbReference type="PANTHER" id="PTHR32472:SF10">
    <property type="entry name" value="DNA REPAIR PROTEIN RADA-LIKE PROTEIN"/>
    <property type="match status" value="1"/>
</dbReference>
<dbReference type="AlphaFoldDB" id="A0A0H5DP12"/>
<feature type="short sequence motif" description="RadA KNRFG motif" evidence="11">
    <location>
        <begin position="255"/>
        <end position="259"/>
    </location>
</feature>
<proteinExistence type="inferred from homology"/>
<dbReference type="CDD" id="cd01121">
    <property type="entry name" value="RadA_SMS_N"/>
    <property type="match status" value="1"/>
</dbReference>
<comment type="similarity">
    <text evidence="11 13">Belongs to the RecA family. RadA subfamily.</text>
</comment>
<keyword evidence="16" id="KW-1185">Reference proteome</keyword>
<evidence type="ECO:0000256" key="5">
    <source>
        <dbReference type="ARBA" id="ARBA00022801"/>
    </source>
</evidence>
<accession>A0A0H5DP12</accession>
<dbReference type="HAMAP" id="MF_01498">
    <property type="entry name" value="RadA_bact"/>
    <property type="match status" value="1"/>
</dbReference>
<protein>
    <recommendedName>
        <fullName evidence="11 12">DNA repair protein RadA</fullName>
    </recommendedName>
</protein>
<evidence type="ECO:0000313" key="16">
    <source>
        <dbReference type="Proteomes" id="UP000220251"/>
    </source>
</evidence>
<evidence type="ECO:0000313" key="15">
    <source>
        <dbReference type="EMBL" id="CRX37618.1"/>
    </source>
</evidence>
<evidence type="ECO:0000259" key="14">
    <source>
        <dbReference type="PROSITE" id="PS50162"/>
    </source>
</evidence>
<dbReference type="InterPro" id="IPR004504">
    <property type="entry name" value="DNA_repair_RadA"/>
</dbReference>
<dbReference type="InterPro" id="IPR020588">
    <property type="entry name" value="RecA_ATP-bd"/>
</dbReference>
<dbReference type="EMBL" id="CWGJ01000005">
    <property type="protein sequence ID" value="CRX37618.1"/>
    <property type="molecule type" value="Genomic_DNA"/>
</dbReference>
<dbReference type="Pfam" id="PF13481">
    <property type="entry name" value="AAA_25"/>
    <property type="match status" value="1"/>
</dbReference>
<keyword evidence="1 11" id="KW-0479">Metal-binding</keyword>
<keyword evidence="4 13" id="KW-0863">Zinc-finger</keyword>
<dbReference type="NCBIfam" id="TIGR00416">
    <property type="entry name" value="sms"/>
    <property type="match status" value="1"/>
</dbReference>
<keyword evidence="9 11" id="KW-0238">DNA-binding</keyword>
<evidence type="ECO:0000256" key="7">
    <source>
        <dbReference type="ARBA" id="ARBA00022840"/>
    </source>
</evidence>
<dbReference type="GO" id="GO:0000725">
    <property type="term" value="P:recombinational repair"/>
    <property type="evidence" value="ECO:0007669"/>
    <property type="project" value="UniProtKB-UniRule"/>
</dbReference>
<keyword evidence="7 11" id="KW-0067">ATP-binding</keyword>
<dbReference type="Pfam" id="PF18073">
    <property type="entry name" value="Zn_ribbon_LapB"/>
    <property type="match status" value="1"/>
</dbReference>
<keyword evidence="3 11" id="KW-0227">DNA damage</keyword>
<dbReference type="GO" id="GO:0003684">
    <property type="term" value="F:damaged DNA binding"/>
    <property type="evidence" value="ECO:0007669"/>
    <property type="project" value="InterPro"/>
</dbReference>
<dbReference type="GO" id="GO:0016787">
    <property type="term" value="F:hydrolase activity"/>
    <property type="evidence" value="ECO:0007669"/>
    <property type="project" value="UniProtKB-KW"/>
</dbReference>
<organism evidence="15 16">
    <name type="scientific">Estrella lausannensis</name>
    <dbReference type="NCBI Taxonomy" id="483423"/>
    <lineage>
        <taxon>Bacteria</taxon>
        <taxon>Pseudomonadati</taxon>
        <taxon>Chlamydiota</taxon>
        <taxon>Chlamydiia</taxon>
        <taxon>Parachlamydiales</taxon>
        <taxon>Candidatus Criblamydiaceae</taxon>
        <taxon>Estrella</taxon>
    </lineage>
</organism>
<dbReference type="SMART" id="SM00382">
    <property type="entry name" value="AAA"/>
    <property type="match status" value="1"/>
</dbReference>
<name>A0A0H5DP12_9BACT</name>
<evidence type="ECO:0000256" key="8">
    <source>
        <dbReference type="ARBA" id="ARBA00023016"/>
    </source>
</evidence>
<dbReference type="InterPro" id="IPR020568">
    <property type="entry name" value="Ribosomal_Su5_D2-typ_SF"/>
</dbReference>
<dbReference type="InterPro" id="IPR003593">
    <property type="entry name" value="AAA+_ATPase"/>
</dbReference>
<evidence type="ECO:0000256" key="2">
    <source>
        <dbReference type="ARBA" id="ARBA00022741"/>
    </source>
</evidence>
<dbReference type="Gene3D" id="3.30.230.10">
    <property type="match status" value="1"/>
</dbReference>
<sequence>MAIKDKQRTEYACATCGTRQMKWTGQCPKCLEWNTFHEEVRFVEKFDAKKSRITEKPKPIRLKDVTLKETTRFETEIKEFDRMIGGGIVPGSLALVGGEPGIGKSTLMLQLSARIANKGKTVLYVTGEESVEQTTIRARRLGIEEEGLFLLAETNFNHILQEIDDINPDVLIVDSIQVIYKADLPSAPGSVTQVRETTQELMLLSKGRAITTFIIGHVTKGGDIAGPKVLEHLVDTVLYFEGDKQNNFRMIKVVKNRFGPTDEVAVFQMLKGGLAEVPNPSELFLAERVLEVPGAAVSAALEGNRPILIEAQALVSETNFPAPMRRSSGIDQNRLALLLAVLEKKVRYPLYRCDVFVSVAGGLKIVEPGLDLALVLAVASSFRSKPIDRNTCMAGEVGLSGEVRPVARIESRIKEAKHMGFKRFILPKRNMKGLSKEAREGIILVGADFIEEAIDACIN</sequence>
<dbReference type="InterPro" id="IPR014721">
    <property type="entry name" value="Ribsml_uS5_D2-typ_fold_subgr"/>
</dbReference>
<dbReference type="OrthoDB" id="9803906at2"/>
<comment type="function">
    <text evidence="13">DNA-dependent ATPase involved in processing of recombination intermediates, plays a role in repairing DNA breaks. Stimulates the branch migration of RecA-mediated strand transfer reactions, allowing the 3' invading strand to extend heteroduplex DNA faster. Binds ssDNA in the presence of ADP but not other nucleotides, has ATPase activity that is stimulated by ssDNA and various branched DNA structures, but inhibited by SSB. Does not have RecA's homology-searching function.</text>
</comment>
<comment type="domain">
    <text evidence="11">The middle region has homology to RecA with ATPase motifs including the RadA KNRFG motif, while the C-terminus is homologous to Lon protease.</text>
</comment>
<feature type="domain" description="RecA family profile 1" evidence="14">
    <location>
        <begin position="69"/>
        <end position="218"/>
    </location>
</feature>
<dbReference type="GO" id="GO:0005524">
    <property type="term" value="F:ATP binding"/>
    <property type="evidence" value="ECO:0007669"/>
    <property type="project" value="UniProtKB-UniRule"/>
</dbReference>
<evidence type="ECO:0000256" key="12">
    <source>
        <dbReference type="NCBIfam" id="TIGR00416"/>
    </source>
</evidence>
<keyword evidence="6 13" id="KW-0862">Zinc</keyword>
<evidence type="ECO:0000256" key="1">
    <source>
        <dbReference type="ARBA" id="ARBA00022723"/>
    </source>
</evidence>
<dbReference type="GO" id="GO:0005829">
    <property type="term" value="C:cytosol"/>
    <property type="evidence" value="ECO:0007669"/>
    <property type="project" value="TreeGrafter"/>
</dbReference>
<reference evidence="16" key="1">
    <citation type="submission" date="2015-06" db="EMBL/GenBank/DDBJ databases">
        <authorList>
            <person name="Bertelli C."/>
        </authorList>
    </citation>
    <scope>NUCLEOTIDE SEQUENCE [LARGE SCALE GENOMIC DNA]</scope>
    <source>
        <strain evidence="16">CRIB-30</strain>
    </source>
</reference>
<evidence type="ECO:0000256" key="6">
    <source>
        <dbReference type="ARBA" id="ARBA00022833"/>
    </source>
</evidence>
<keyword evidence="2 11" id="KW-0547">Nucleotide-binding</keyword>
<dbReference type="Proteomes" id="UP000220251">
    <property type="component" value="Unassembled WGS sequence"/>
</dbReference>
<dbReference type="InterPro" id="IPR041166">
    <property type="entry name" value="Rubredoxin_2"/>
</dbReference>
<gene>
    <name evidence="11 15" type="primary">radA</name>
    <name evidence="15" type="ORF">ELAC_0257</name>
</gene>
<dbReference type="Pfam" id="PF13541">
    <property type="entry name" value="ChlI"/>
    <property type="match status" value="1"/>
</dbReference>
<feature type="binding site" evidence="11">
    <location>
        <begin position="98"/>
        <end position="105"/>
    </location>
    <ligand>
        <name>ATP</name>
        <dbReference type="ChEBI" id="CHEBI:30616"/>
    </ligand>
</feature>
<dbReference type="PRINTS" id="PR01874">
    <property type="entry name" value="DNAREPAIRADA"/>
</dbReference>
<evidence type="ECO:0000256" key="3">
    <source>
        <dbReference type="ARBA" id="ARBA00022763"/>
    </source>
</evidence>
<dbReference type="FunFam" id="3.40.50.300:FF:000050">
    <property type="entry name" value="DNA repair protein RadA"/>
    <property type="match status" value="1"/>
</dbReference>